<protein>
    <submittedName>
        <fullName evidence="2">Alpha/beta hydrolase</fullName>
    </submittedName>
</protein>
<dbReference type="InterPro" id="IPR029058">
    <property type="entry name" value="AB_hydrolase_fold"/>
</dbReference>
<proteinExistence type="predicted"/>
<dbReference type="KEGG" id="cgh:CGC50_13440"/>
<dbReference type="Pfam" id="PF00561">
    <property type="entry name" value="Abhydrolase_1"/>
    <property type="match status" value="1"/>
</dbReference>
<dbReference type="PANTHER" id="PTHR43798">
    <property type="entry name" value="MONOACYLGLYCEROL LIPASE"/>
    <property type="match status" value="1"/>
</dbReference>
<dbReference type="GO" id="GO:0016787">
    <property type="term" value="F:hydrolase activity"/>
    <property type="evidence" value="ECO:0007669"/>
    <property type="project" value="UniProtKB-KW"/>
</dbReference>
<dbReference type="Gene3D" id="3.40.50.1820">
    <property type="entry name" value="alpha/beta hydrolase"/>
    <property type="match status" value="1"/>
</dbReference>
<dbReference type="GeneID" id="84809542"/>
<dbReference type="AlphaFoldDB" id="A0A250FSA4"/>
<dbReference type="Proteomes" id="UP000217250">
    <property type="component" value="Chromosome"/>
</dbReference>
<name>A0A250FSA4_9FLAO</name>
<organism evidence="2 3">
    <name type="scientific">Capnocytophaga gingivalis</name>
    <dbReference type="NCBI Taxonomy" id="1017"/>
    <lineage>
        <taxon>Bacteria</taxon>
        <taxon>Pseudomonadati</taxon>
        <taxon>Bacteroidota</taxon>
        <taxon>Flavobacteriia</taxon>
        <taxon>Flavobacteriales</taxon>
        <taxon>Flavobacteriaceae</taxon>
        <taxon>Capnocytophaga</taxon>
    </lineage>
</organism>
<evidence type="ECO:0000259" key="1">
    <source>
        <dbReference type="Pfam" id="PF00561"/>
    </source>
</evidence>
<evidence type="ECO:0000313" key="3">
    <source>
        <dbReference type="Proteomes" id="UP000217250"/>
    </source>
</evidence>
<dbReference type="EMBL" id="CP022386">
    <property type="protein sequence ID" value="ATA88052.1"/>
    <property type="molecule type" value="Genomic_DNA"/>
</dbReference>
<dbReference type="OrthoDB" id="7172093at2"/>
<keyword evidence="2" id="KW-0378">Hydrolase</keyword>
<accession>A0A250FSA4</accession>
<dbReference type="InterPro" id="IPR000073">
    <property type="entry name" value="AB_hydrolase_1"/>
</dbReference>
<evidence type="ECO:0000313" key="2">
    <source>
        <dbReference type="EMBL" id="ATA88052.1"/>
    </source>
</evidence>
<reference evidence="3" key="1">
    <citation type="submission" date="2017-06" db="EMBL/GenBank/DDBJ databases">
        <title>Capnocytophaga spp. assemblies.</title>
        <authorList>
            <person name="Gulvik C.A."/>
        </authorList>
    </citation>
    <scope>NUCLEOTIDE SEQUENCE [LARGE SCALE GENOMIC DNA]</scope>
    <source>
        <strain evidence="3">H1496</strain>
    </source>
</reference>
<dbReference type="SUPFAM" id="SSF53474">
    <property type="entry name" value="alpha/beta-Hydrolases"/>
    <property type="match status" value="1"/>
</dbReference>
<dbReference type="RefSeq" id="WP_095911213.1">
    <property type="nucleotide sequence ID" value="NZ_CAUVLU010000003.1"/>
</dbReference>
<sequence length="278" mass="31538">MKNISITFLFFLFISPLLSFGQASFSVQKIGNKGNSILFIPGLACSAEVWQDTVKEFSPNHTCYLFTMAGFAGTAPVKNPSLDNWAEAIISYVKKEKIKKPIIIGHSLGGMLAMKIAAKEPKLLQKIVIVDALPALAALSNVDFKVDPNKDCTPIIKEFVGMPKENFQQAQTSSMVYYTESKDRIPQIIQWSMDSDRETIGKMVCELSNTDLREEIQHIEVPTLVLLESVFSFSKDKIEQQYAKLPKKELRYANKGLHFIMYDDFDWYIKQLKEFISK</sequence>
<gene>
    <name evidence="2" type="ORF">CGC50_13440</name>
</gene>
<feature type="domain" description="AB hydrolase-1" evidence="1">
    <location>
        <begin position="36"/>
        <end position="134"/>
    </location>
</feature>
<dbReference type="InterPro" id="IPR050266">
    <property type="entry name" value="AB_hydrolase_sf"/>
</dbReference>